<dbReference type="Proteomes" id="UP000536179">
    <property type="component" value="Unassembled WGS sequence"/>
</dbReference>
<organism evidence="3 4">
    <name type="scientific">Aporhodopirellula rubra</name>
    <dbReference type="NCBI Taxonomy" id="980271"/>
    <lineage>
        <taxon>Bacteria</taxon>
        <taxon>Pseudomonadati</taxon>
        <taxon>Planctomycetota</taxon>
        <taxon>Planctomycetia</taxon>
        <taxon>Pirellulales</taxon>
        <taxon>Pirellulaceae</taxon>
        <taxon>Aporhodopirellula</taxon>
    </lineage>
</organism>
<feature type="region of interest" description="Disordered" evidence="1">
    <location>
        <begin position="1"/>
        <end position="29"/>
    </location>
</feature>
<evidence type="ECO:0000313" key="4">
    <source>
        <dbReference type="Proteomes" id="UP000536179"/>
    </source>
</evidence>
<protein>
    <recommendedName>
        <fullName evidence="5">Membrane protein containing DUF1558</fullName>
    </recommendedName>
</protein>
<feature type="transmembrane region" description="Helical" evidence="2">
    <location>
        <begin position="280"/>
        <end position="306"/>
    </location>
</feature>
<keyword evidence="4" id="KW-1185">Reference proteome</keyword>
<dbReference type="AlphaFoldDB" id="A0A7W5H3Z4"/>
<comment type="caution">
    <text evidence="3">The sequence shown here is derived from an EMBL/GenBank/DDBJ whole genome shotgun (WGS) entry which is preliminary data.</text>
</comment>
<evidence type="ECO:0008006" key="5">
    <source>
        <dbReference type="Google" id="ProtNLM"/>
    </source>
</evidence>
<gene>
    <name evidence="3" type="ORF">FHS27_000164</name>
</gene>
<evidence type="ECO:0000256" key="1">
    <source>
        <dbReference type="SAM" id="MobiDB-lite"/>
    </source>
</evidence>
<evidence type="ECO:0000256" key="2">
    <source>
        <dbReference type="SAM" id="Phobius"/>
    </source>
</evidence>
<accession>A0A7W5H3Z4</accession>
<feature type="transmembrane region" description="Helical" evidence="2">
    <location>
        <begin position="318"/>
        <end position="346"/>
    </location>
</feature>
<feature type="transmembrane region" description="Helical" evidence="2">
    <location>
        <begin position="183"/>
        <end position="208"/>
    </location>
</feature>
<evidence type="ECO:0000313" key="3">
    <source>
        <dbReference type="EMBL" id="MBB3204400.1"/>
    </source>
</evidence>
<feature type="transmembrane region" description="Helical" evidence="2">
    <location>
        <begin position="63"/>
        <end position="85"/>
    </location>
</feature>
<keyword evidence="2" id="KW-1133">Transmembrane helix</keyword>
<feature type="transmembrane region" description="Helical" evidence="2">
    <location>
        <begin position="138"/>
        <end position="162"/>
    </location>
</feature>
<feature type="transmembrane region" description="Helical" evidence="2">
    <location>
        <begin position="220"/>
        <end position="241"/>
    </location>
</feature>
<feature type="compositionally biased region" description="Basic and acidic residues" evidence="1">
    <location>
        <begin position="9"/>
        <end position="29"/>
    </location>
</feature>
<sequence length="376" mass="41077">MMNSEAETTDDRSEMHPESPKLSLRPDDDVMQGPEKRLFDHIRNWVDVFPWLRLVRVCRVAGGPVWITHAFLVFAVWAFGLNWLVSDRGIFSEPIPVRSIIAIPVWTSASPSDAIVPLVESVINIGADRESQWFDWKVVLWTIVVWLPTSMAFLRVGAMLTAGRDMPSYVVTFRDVFGRIGGGALIVILPSLVASLFWLVSFGLTWLADWVAGPQAEVNWAAWVTLPIVLPSTLIAAVLVLGGKFATPLGLAALMIESDPDPLDSLSRGYEYTLRRLPQLVLLIVVAVAIASVVIAGWVGICLVGGSLASTFGPPNRPLLQCLACLPSVVAVMFGWSMAGGIYLLLRQSAGGQEVEDIAVKSDHWKSPKLPSVQSQ</sequence>
<reference evidence="3 4" key="1">
    <citation type="submission" date="2020-08" db="EMBL/GenBank/DDBJ databases">
        <title>Genomic Encyclopedia of Type Strains, Phase III (KMG-III): the genomes of soil and plant-associated and newly described type strains.</title>
        <authorList>
            <person name="Whitman W."/>
        </authorList>
    </citation>
    <scope>NUCLEOTIDE SEQUENCE [LARGE SCALE GENOMIC DNA]</scope>
    <source>
        <strain evidence="3 4">CECT 8075</strain>
    </source>
</reference>
<name>A0A7W5H3Z4_9BACT</name>
<keyword evidence="2" id="KW-0472">Membrane</keyword>
<dbReference type="EMBL" id="JACHXU010000001">
    <property type="protein sequence ID" value="MBB3204400.1"/>
    <property type="molecule type" value="Genomic_DNA"/>
</dbReference>
<proteinExistence type="predicted"/>
<keyword evidence="2" id="KW-0812">Transmembrane</keyword>